<accession>A0ABV0ZIW9</accession>
<dbReference type="EMBL" id="JAHRIP010063249">
    <property type="protein sequence ID" value="MEQ2305461.1"/>
    <property type="molecule type" value="Genomic_DNA"/>
</dbReference>
<gene>
    <name evidence="2" type="ORF">AMECASPLE_038114</name>
</gene>
<reference evidence="2 3" key="1">
    <citation type="submission" date="2021-06" db="EMBL/GenBank/DDBJ databases">
        <authorList>
            <person name="Palmer J.M."/>
        </authorList>
    </citation>
    <scope>NUCLEOTIDE SEQUENCE [LARGE SCALE GENOMIC DNA]</scope>
    <source>
        <strain evidence="2 3">AS_MEX2019</strain>
        <tissue evidence="2">Muscle</tissue>
    </source>
</reference>
<evidence type="ECO:0000256" key="1">
    <source>
        <dbReference type="SAM" id="MobiDB-lite"/>
    </source>
</evidence>
<evidence type="ECO:0000313" key="2">
    <source>
        <dbReference type="EMBL" id="MEQ2305461.1"/>
    </source>
</evidence>
<comment type="caution">
    <text evidence="2">The sequence shown here is derived from an EMBL/GenBank/DDBJ whole genome shotgun (WGS) entry which is preliminary data.</text>
</comment>
<keyword evidence="3" id="KW-1185">Reference proteome</keyword>
<dbReference type="Proteomes" id="UP001469553">
    <property type="component" value="Unassembled WGS sequence"/>
</dbReference>
<sequence>MCRESAVLSGLSAPQPPGQLTAGEASWLLGERTNTSVHLSFLSSSLCYFRLNNLLRSAMNHGIGWDSEDTPDPSLKSGEKKDAFVGILEIGQHSSPHPGRYRPSNASFKGCSPEFGYSNSE</sequence>
<protein>
    <submittedName>
        <fullName evidence="2">Uncharacterized protein</fullName>
    </submittedName>
</protein>
<organism evidence="2 3">
    <name type="scientific">Ameca splendens</name>
    <dbReference type="NCBI Taxonomy" id="208324"/>
    <lineage>
        <taxon>Eukaryota</taxon>
        <taxon>Metazoa</taxon>
        <taxon>Chordata</taxon>
        <taxon>Craniata</taxon>
        <taxon>Vertebrata</taxon>
        <taxon>Euteleostomi</taxon>
        <taxon>Actinopterygii</taxon>
        <taxon>Neopterygii</taxon>
        <taxon>Teleostei</taxon>
        <taxon>Neoteleostei</taxon>
        <taxon>Acanthomorphata</taxon>
        <taxon>Ovalentaria</taxon>
        <taxon>Atherinomorphae</taxon>
        <taxon>Cyprinodontiformes</taxon>
        <taxon>Goodeidae</taxon>
        <taxon>Ameca</taxon>
    </lineage>
</organism>
<evidence type="ECO:0000313" key="3">
    <source>
        <dbReference type="Proteomes" id="UP001469553"/>
    </source>
</evidence>
<proteinExistence type="predicted"/>
<name>A0ABV0ZIW9_9TELE</name>
<feature type="region of interest" description="Disordered" evidence="1">
    <location>
        <begin position="91"/>
        <end position="121"/>
    </location>
</feature>